<keyword evidence="1" id="KW-0732">Signal</keyword>
<organism evidence="2 3">
    <name type="scientific">Aquimarina algicola</name>
    <dbReference type="NCBI Taxonomy" id="2589995"/>
    <lineage>
        <taxon>Bacteria</taxon>
        <taxon>Pseudomonadati</taxon>
        <taxon>Bacteroidota</taxon>
        <taxon>Flavobacteriia</taxon>
        <taxon>Flavobacteriales</taxon>
        <taxon>Flavobacteriaceae</taxon>
        <taxon>Aquimarina</taxon>
    </lineage>
</organism>
<dbReference type="AlphaFoldDB" id="A0A504IZ27"/>
<dbReference type="EMBL" id="VFWZ01000007">
    <property type="protein sequence ID" value="TPN83354.1"/>
    <property type="molecule type" value="Genomic_DNA"/>
</dbReference>
<evidence type="ECO:0000313" key="3">
    <source>
        <dbReference type="Proteomes" id="UP000315540"/>
    </source>
</evidence>
<evidence type="ECO:0000313" key="2">
    <source>
        <dbReference type="EMBL" id="TPN83354.1"/>
    </source>
</evidence>
<evidence type="ECO:0000256" key="1">
    <source>
        <dbReference type="SAM" id="SignalP"/>
    </source>
</evidence>
<feature type="signal peptide" evidence="1">
    <location>
        <begin position="1"/>
        <end position="21"/>
    </location>
</feature>
<accession>A0A504IZ27</accession>
<dbReference type="Proteomes" id="UP000315540">
    <property type="component" value="Unassembled WGS sequence"/>
</dbReference>
<feature type="chain" id="PRO_5021432234" evidence="1">
    <location>
        <begin position="22"/>
        <end position="333"/>
    </location>
</feature>
<gene>
    <name evidence="2" type="ORF">FHK87_19220</name>
</gene>
<keyword evidence="3" id="KW-1185">Reference proteome</keyword>
<reference evidence="2 3" key="1">
    <citation type="submission" date="2019-06" db="EMBL/GenBank/DDBJ databases">
        <authorList>
            <person name="Meng X."/>
        </authorList>
    </citation>
    <scope>NUCLEOTIDE SEQUENCE [LARGE SCALE GENOMIC DNA]</scope>
    <source>
        <strain evidence="2 3">M625</strain>
    </source>
</reference>
<dbReference type="RefSeq" id="WP_140595407.1">
    <property type="nucleotide sequence ID" value="NZ_VFWZ01000007.1"/>
</dbReference>
<sequence>MIKYKILFFRLLVIFLSSSYAQTKSFREIILKSDIIAEIAHKESHPNFINKRWAISDSESYKYLDSIQVIQYLIGKNSNLEKERIIIHETIDNAFYEDLITTSPILIVDESEGEDGYIGRSTLIFCKKGKLTFELVFSIDVYKEELSYLLTFIDFVKETEKIKSLKKRSKRYIDKYIEVIKNKNNIAGSGPHYPEGELYFFEDILSTDSSFMTYYASRGVQLNVTKNQKEILKNYAFETNLILKKDHLLTLLYNDFPEEIRTVTLRKCILLLENKKDFYFNDSYIVNTLRFLLSKEESKNQKMVDELNHVSYAPEMTDEEKIEIIKSLIKELQ</sequence>
<proteinExistence type="predicted"/>
<comment type="caution">
    <text evidence="2">The sequence shown here is derived from an EMBL/GenBank/DDBJ whole genome shotgun (WGS) entry which is preliminary data.</text>
</comment>
<protein>
    <submittedName>
        <fullName evidence="2">Uncharacterized protein</fullName>
    </submittedName>
</protein>
<name>A0A504IZ27_9FLAO</name>